<dbReference type="Pfam" id="PF13686">
    <property type="entry name" value="DrsE_2"/>
    <property type="match status" value="1"/>
</dbReference>
<sequence length="181" mass="19923">MIRSEFAVSPEAVTMDEDIPQDAGTRTVTLVVFSGELDKAIASFNIANTAAAMGMEVTMFFTFWGLSVIRKKGGASKPKDFMRRMFGWMNPSGSHALKLSKLHIFGLGTGMMKKIMKKERMPSLEQLISMAADQGVRFVACTTSMGMMGLTEESFIPEVKDFAGAAFFLNEARQSHVNLFV</sequence>
<gene>
    <name evidence="1" type="ORF">S12H4_13388</name>
</gene>
<dbReference type="InterPro" id="IPR027396">
    <property type="entry name" value="DsrEFH-like"/>
</dbReference>
<organism evidence="1">
    <name type="scientific">marine sediment metagenome</name>
    <dbReference type="NCBI Taxonomy" id="412755"/>
    <lineage>
        <taxon>unclassified sequences</taxon>
        <taxon>metagenomes</taxon>
        <taxon>ecological metagenomes</taxon>
    </lineage>
</organism>
<protein>
    <recommendedName>
        <fullName evidence="2">Peroxiredoxin family protein</fullName>
    </recommendedName>
</protein>
<reference evidence="1" key="1">
    <citation type="journal article" date="2014" name="Front. Microbiol.">
        <title>High frequency of phylogenetically diverse reductive dehalogenase-homologous genes in deep subseafloor sedimentary metagenomes.</title>
        <authorList>
            <person name="Kawai M."/>
            <person name="Futagami T."/>
            <person name="Toyoda A."/>
            <person name="Takaki Y."/>
            <person name="Nishi S."/>
            <person name="Hori S."/>
            <person name="Arai W."/>
            <person name="Tsubouchi T."/>
            <person name="Morono Y."/>
            <person name="Uchiyama I."/>
            <person name="Ito T."/>
            <person name="Fujiyama A."/>
            <person name="Inagaki F."/>
            <person name="Takami H."/>
        </authorList>
    </citation>
    <scope>NUCLEOTIDE SEQUENCE</scope>
    <source>
        <strain evidence="1">Expedition CK06-06</strain>
    </source>
</reference>
<comment type="caution">
    <text evidence="1">The sequence shown here is derived from an EMBL/GenBank/DDBJ whole genome shotgun (WGS) entry which is preliminary data.</text>
</comment>
<dbReference type="InterPro" id="IPR032836">
    <property type="entry name" value="DsrE2-like"/>
</dbReference>
<evidence type="ECO:0000313" key="1">
    <source>
        <dbReference type="EMBL" id="GAI75006.1"/>
    </source>
</evidence>
<evidence type="ECO:0008006" key="2">
    <source>
        <dbReference type="Google" id="ProtNLM"/>
    </source>
</evidence>
<proteinExistence type="predicted"/>
<dbReference type="SUPFAM" id="SSF75169">
    <property type="entry name" value="DsrEFH-like"/>
    <property type="match status" value="1"/>
</dbReference>
<name>X1S7E8_9ZZZZ</name>
<dbReference type="PANTHER" id="PTHR34655">
    <property type="entry name" value="CONSERVED WITHIN P. AEROPHILUM"/>
    <property type="match status" value="1"/>
</dbReference>
<dbReference type="AlphaFoldDB" id="X1S7E8"/>
<dbReference type="EMBL" id="BARW01006378">
    <property type="protein sequence ID" value="GAI75006.1"/>
    <property type="molecule type" value="Genomic_DNA"/>
</dbReference>
<dbReference type="PANTHER" id="PTHR34655:SF2">
    <property type="entry name" value="PEROXIREDOXIN FAMILY PROTEIN"/>
    <property type="match status" value="1"/>
</dbReference>
<accession>X1S7E8</accession>
<dbReference type="Gene3D" id="3.40.1260.10">
    <property type="entry name" value="DsrEFH-like"/>
    <property type="match status" value="1"/>
</dbReference>